<name>A0A1F8BLK2_9BACT</name>
<dbReference type="AlphaFoldDB" id="A0A1F8BLK2"/>
<reference evidence="4 5" key="1">
    <citation type="journal article" date="2016" name="Nat. Commun.">
        <title>Thousands of microbial genomes shed light on interconnected biogeochemical processes in an aquifer system.</title>
        <authorList>
            <person name="Anantharaman K."/>
            <person name="Brown C.T."/>
            <person name="Hug L.A."/>
            <person name="Sharon I."/>
            <person name="Castelle C.J."/>
            <person name="Probst A.J."/>
            <person name="Thomas B.C."/>
            <person name="Singh A."/>
            <person name="Wilkins M.J."/>
            <person name="Karaoz U."/>
            <person name="Brodie E.L."/>
            <person name="Williams K.H."/>
            <person name="Hubbard S.S."/>
            <person name="Banfield J.F."/>
        </authorList>
    </citation>
    <scope>NUCLEOTIDE SEQUENCE [LARGE SCALE GENOMIC DNA]</scope>
</reference>
<comment type="similarity">
    <text evidence="1">Belongs to the bacterial sugar transferase family.</text>
</comment>
<evidence type="ECO:0000256" key="1">
    <source>
        <dbReference type="ARBA" id="ARBA00006464"/>
    </source>
</evidence>
<gene>
    <name evidence="4" type="ORF">A2893_04800</name>
</gene>
<dbReference type="InterPro" id="IPR003362">
    <property type="entry name" value="Bact_transf"/>
</dbReference>
<accession>A0A1F8BLK2</accession>
<dbReference type="GO" id="GO:0016780">
    <property type="term" value="F:phosphotransferase activity, for other substituted phosphate groups"/>
    <property type="evidence" value="ECO:0007669"/>
    <property type="project" value="TreeGrafter"/>
</dbReference>
<dbReference type="Pfam" id="PF02397">
    <property type="entry name" value="Bac_transf"/>
    <property type="match status" value="1"/>
</dbReference>
<feature type="domain" description="Bacterial sugar transferase" evidence="3">
    <location>
        <begin position="7"/>
        <end position="206"/>
    </location>
</feature>
<protein>
    <recommendedName>
        <fullName evidence="3">Bacterial sugar transferase domain-containing protein</fullName>
    </recommendedName>
</protein>
<organism evidence="4 5">
    <name type="scientific">Candidatus Woesebacteria bacterium RIFCSPLOWO2_01_FULL_39_25</name>
    <dbReference type="NCBI Taxonomy" id="1802521"/>
    <lineage>
        <taxon>Bacteria</taxon>
        <taxon>Candidatus Woeseibacteriota</taxon>
    </lineage>
</organism>
<sequence length="212" mass="24626">MYYASTKRTIDIIGSIISLILFFPLLLITAFLIKMTSPGPVFADIPNRVGKGGKLFRIYKFRSMIMNAHKLMKKDPEFKDLYEEYKRSSYKLYKDPRVTKVGKIIRKYSIDEMPQFINVLRGEMSIVGPRAYYPDELDDQQKKYPHTKALVKEVLEVRPGITGYWQVTGRSEVNFDKRIEMDAYYARKKSLTFDILIILKTPWAMISGKGAV</sequence>
<proteinExistence type="inferred from homology"/>
<evidence type="ECO:0000256" key="2">
    <source>
        <dbReference type="SAM" id="Phobius"/>
    </source>
</evidence>
<dbReference type="Proteomes" id="UP000176725">
    <property type="component" value="Unassembled WGS sequence"/>
</dbReference>
<evidence type="ECO:0000313" key="5">
    <source>
        <dbReference type="Proteomes" id="UP000176725"/>
    </source>
</evidence>
<comment type="caution">
    <text evidence="4">The sequence shown here is derived from an EMBL/GenBank/DDBJ whole genome shotgun (WGS) entry which is preliminary data.</text>
</comment>
<dbReference type="PANTHER" id="PTHR30576">
    <property type="entry name" value="COLANIC BIOSYNTHESIS UDP-GLUCOSE LIPID CARRIER TRANSFERASE"/>
    <property type="match status" value="1"/>
</dbReference>
<evidence type="ECO:0000313" key="4">
    <source>
        <dbReference type="EMBL" id="OGM64944.1"/>
    </source>
</evidence>
<dbReference type="STRING" id="1802521.A2893_04800"/>
<keyword evidence="2" id="KW-0812">Transmembrane</keyword>
<keyword evidence="2" id="KW-0472">Membrane</keyword>
<dbReference type="EMBL" id="MGHH01000007">
    <property type="protein sequence ID" value="OGM64944.1"/>
    <property type="molecule type" value="Genomic_DNA"/>
</dbReference>
<keyword evidence="2" id="KW-1133">Transmembrane helix</keyword>
<evidence type="ECO:0000259" key="3">
    <source>
        <dbReference type="Pfam" id="PF02397"/>
    </source>
</evidence>
<feature type="transmembrane region" description="Helical" evidence="2">
    <location>
        <begin position="12"/>
        <end position="33"/>
    </location>
</feature>
<dbReference type="PANTHER" id="PTHR30576:SF10">
    <property type="entry name" value="SLL5057 PROTEIN"/>
    <property type="match status" value="1"/>
</dbReference>